<comment type="caution">
    <text evidence="2">The sequence shown here is derived from an EMBL/GenBank/DDBJ whole genome shotgun (WGS) entry which is preliminary data.</text>
</comment>
<proteinExistence type="predicted"/>
<reference evidence="2" key="2">
    <citation type="submission" date="2022-10" db="EMBL/GenBank/DDBJ databases">
        <authorList>
            <person name="Aronson H.S."/>
        </authorList>
    </citation>
    <scope>NUCLEOTIDE SEQUENCE</scope>
    <source>
        <strain evidence="2">RS19-109</strain>
    </source>
</reference>
<dbReference type="RefSeq" id="WP_307632286.1">
    <property type="nucleotide sequence ID" value="NZ_JAPHEH010000001.1"/>
</dbReference>
<name>A0A9X4RPJ6_9BACT</name>
<evidence type="ECO:0000313" key="2">
    <source>
        <dbReference type="EMBL" id="MDG4475312.1"/>
    </source>
</evidence>
<organism evidence="2 3">
    <name type="scientific">Thiovibrio frasassiensis</name>
    <dbReference type="NCBI Taxonomy" id="2984131"/>
    <lineage>
        <taxon>Bacteria</taxon>
        <taxon>Pseudomonadati</taxon>
        <taxon>Thermodesulfobacteriota</taxon>
        <taxon>Desulfobulbia</taxon>
        <taxon>Desulfobulbales</taxon>
        <taxon>Thiovibrionaceae</taxon>
        <taxon>Thiovibrio</taxon>
    </lineage>
</organism>
<dbReference type="Proteomes" id="UP001154240">
    <property type="component" value="Unassembled WGS sequence"/>
</dbReference>
<keyword evidence="3" id="KW-1185">Reference proteome</keyword>
<reference evidence="2" key="1">
    <citation type="journal article" date="2022" name="bioRxiv">
        <title>Thiovibrio frasassiensisgen. nov., sp. nov., an autotrophic, elemental sulfur disproportionating bacterium isolated from sulfidic karst sediment, and proposal of Thiovibrionaceae fam. nov.</title>
        <authorList>
            <person name="Aronson H."/>
            <person name="Thomas C."/>
            <person name="Bhattacharyya M."/>
            <person name="Eckstein S."/>
            <person name="Jensen S."/>
            <person name="Barco R."/>
            <person name="Macalady J."/>
            <person name="Amend J."/>
        </authorList>
    </citation>
    <scope>NUCLEOTIDE SEQUENCE</scope>
    <source>
        <strain evidence="2">RS19-109</strain>
    </source>
</reference>
<sequence length="300" mass="30199">MGEAMKWRNFLVSGLCLVALVACNNQKPESKAAAEPVAAEGGSPQANPVGGIQGQAKEVLQGGGFTYVLIAAEKGETWVAVPETKVAVGEACNVAGGQVMQNFPSKSLNRTFAEIVFAPGLEGKKAEMAGGPHGGESGVGTPAAQPATAGAPAHGGSFGAAMQQEAGGAPAAPSAGMGEAAPGSGKAVVPFVELKIAKASGDNGFTVADLFAKGGSLNGKKVKIKGQVVKFSPMIMGKNWLHLQDGTGDPLKNSHDLVVTSAGKAEKGDIVTVEGVLAADKDFGAGYKYAVIVEDVTITR</sequence>
<evidence type="ECO:0000313" key="3">
    <source>
        <dbReference type="Proteomes" id="UP001154240"/>
    </source>
</evidence>
<feature type="region of interest" description="Disordered" evidence="1">
    <location>
        <begin position="126"/>
        <end position="182"/>
    </location>
</feature>
<dbReference type="GO" id="GO:0003677">
    <property type="term" value="F:DNA binding"/>
    <property type="evidence" value="ECO:0007669"/>
    <property type="project" value="UniProtKB-KW"/>
</dbReference>
<feature type="compositionally biased region" description="Low complexity" evidence="1">
    <location>
        <begin position="139"/>
        <end position="182"/>
    </location>
</feature>
<dbReference type="EMBL" id="JAPHEH010000001">
    <property type="protein sequence ID" value="MDG4475312.1"/>
    <property type="molecule type" value="Genomic_DNA"/>
</dbReference>
<accession>A0A9X4RPJ6</accession>
<gene>
    <name evidence="2" type="ORF">OLX77_03950</name>
</gene>
<keyword evidence="2" id="KW-0238">DNA-binding</keyword>
<protein>
    <submittedName>
        <fullName evidence="2">DNA-binding protein</fullName>
    </submittedName>
</protein>
<evidence type="ECO:0000256" key="1">
    <source>
        <dbReference type="SAM" id="MobiDB-lite"/>
    </source>
</evidence>
<dbReference type="AlphaFoldDB" id="A0A9X4RPJ6"/>
<dbReference type="PROSITE" id="PS51257">
    <property type="entry name" value="PROKAR_LIPOPROTEIN"/>
    <property type="match status" value="1"/>
</dbReference>